<evidence type="ECO:0000313" key="2">
    <source>
        <dbReference type="Proteomes" id="UP000199024"/>
    </source>
</evidence>
<evidence type="ECO:0000313" key="1">
    <source>
        <dbReference type="EMBL" id="SFS03022.1"/>
    </source>
</evidence>
<dbReference type="EMBL" id="FOZL01000001">
    <property type="protein sequence ID" value="SFS03022.1"/>
    <property type="molecule type" value="Genomic_DNA"/>
</dbReference>
<dbReference type="AlphaFoldDB" id="A0A1I6LHW0"/>
<sequence>MHDALLASAFIAMLLAPCISAMFSGKDSEDAA</sequence>
<protein>
    <submittedName>
        <fullName evidence="1">Uncharacterized protein</fullName>
    </submittedName>
</protein>
<accession>A0A1I6LHW0</accession>
<keyword evidence="2" id="KW-1185">Reference proteome</keyword>
<gene>
    <name evidence="1" type="ORF">SAMN05421771_0734</name>
</gene>
<dbReference type="Proteomes" id="UP000199024">
    <property type="component" value="Unassembled WGS sequence"/>
</dbReference>
<organism evidence="1 2">
    <name type="scientific">Granulicella pectinivorans</name>
    <dbReference type="NCBI Taxonomy" id="474950"/>
    <lineage>
        <taxon>Bacteria</taxon>
        <taxon>Pseudomonadati</taxon>
        <taxon>Acidobacteriota</taxon>
        <taxon>Terriglobia</taxon>
        <taxon>Terriglobales</taxon>
        <taxon>Acidobacteriaceae</taxon>
        <taxon>Granulicella</taxon>
    </lineage>
</organism>
<reference evidence="1 2" key="1">
    <citation type="submission" date="2016-10" db="EMBL/GenBank/DDBJ databases">
        <authorList>
            <person name="de Groot N.N."/>
        </authorList>
    </citation>
    <scope>NUCLEOTIDE SEQUENCE [LARGE SCALE GENOMIC DNA]</scope>
    <source>
        <strain evidence="1 2">DSM 21001</strain>
    </source>
</reference>
<proteinExistence type="predicted"/>
<name>A0A1I6LHW0_9BACT</name>
<dbReference type="STRING" id="474950.SAMN05421771_0734"/>